<dbReference type="GO" id="GO:0003723">
    <property type="term" value="F:RNA binding"/>
    <property type="evidence" value="ECO:0007669"/>
    <property type="project" value="InterPro"/>
</dbReference>
<dbReference type="Pfam" id="PF01416">
    <property type="entry name" value="PseudoU_synth_1"/>
    <property type="match status" value="1"/>
</dbReference>
<name>A0A7I4YHH6_HAECO</name>
<reference evidence="7" key="1">
    <citation type="submission" date="2020-12" db="UniProtKB">
        <authorList>
            <consortium name="WormBaseParasite"/>
        </authorList>
    </citation>
    <scope>IDENTIFICATION</scope>
    <source>
        <strain evidence="7">MHco3</strain>
    </source>
</reference>
<dbReference type="SUPFAM" id="SSF55120">
    <property type="entry name" value="Pseudouridine synthase"/>
    <property type="match status" value="1"/>
</dbReference>
<protein>
    <recommendedName>
        <fullName evidence="4">tRNA pseudouridine synthase</fullName>
        <ecNumber evidence="4">5.4.99.12</ecNumber>
    </recommendedName>
</protein>
<sequence>MAAAPVWLGNPAVRRYLMFFSYDGSRFSEMATGGKGFGVVDMLRQAIADSLFGARPYVHPLRSALRISPSSRTDAGVHALRNALICQVPTEYANLDSTVEDKLKHINRWNSAIEEFSPGGMKVLDLNRVAAGFCIRRHVAYRKYTYRIAVCRDWHLWESIREWPSRACFSEKDYAWRIPPGFSPEKGSDACGVFVGEHVMGSFFKHTAQAKRKETFYRSARRNILVCQISRGEPISIPNDIYDYYNITIVARSFVREQIRRMMSCIVFHGYDRLPLETIRWLLKNPISTNFYDLRIRIAPPHGLFLTDVVYPPEMFTNPFPCYRHGWDRPQEVLEEEDELPLDDDDC</sequence>
<dbReference type="OrthoDB" id="271910at2759"/>
<dbReference type="InterPro" id="IPR020094">
    <property type="entry name" value="TruA/RsuA/RluB/E/F_N"/>
</dbReference>
<dbReference type="InterPro" id="IPR001406">
    <property type="entry name" value="PsdUridine_synth_TruA"/>
</dbReference>
<evidence type="ECO:0000259" key="5">
    <source>
        <dbReference type="Pfam" id="PF01416"/>
    </source>
</evidence>
<dbReference type="OMA" id="FCIRRSV"/>
<evidence type="ECO:0000256" key="1">
    <source>
        <dbReference type="ARBA" id="ARBA00009375"/>
    </source>
</evidence>
<dbReference type="EC" id="5.4.99.12" evidence="4"/>
<dbReference type="InterPro" id="IPR020095">
    <property type="entry name" value="PsdUridine_synth_TruA_C"/>
</dbReference>
<dbReference type="Gene3D" id="3.30.70.580">
    <property type="entry name" value="Pseudouridine synthase I, catalytic domain, N-terminal subdomain"/>
    <property type="match status" value="1"/>
</dbReference>
<dbReference type="GO" id="GO:0160147">
    <property type="term" value="F:tRNA pseudouridine(38-40) synthase activity"/>
    <property type="evidence" value="ECO:0007669"/>
    <property type="project" value="UniProtKB-EC"/>
</dbReference>
<dbReference type="InterPro" id="IPR020103">
    <property type="entry name" value="PsdUridine_synth_cat_dom_sf"/>
</dbReference>
<evidence type="ECO:0000313" key="6">
    <source>
        <dbReference type="Proteomes" id="UP000025227"/>
    </source>
</evidence>
<dbReference type="PANTHER" id="PTHR11142:SF0">
    <property type="entry name" value="TRNA PSEUDOURIDINE SYNTHASE-LIKE 1"/>
    <property type="match status" value="1"/>
</dbReference>
<dbReference type="Proteomes" id="UP000025227">
    <property type="component" value="Unplaced"/>
</dbReference>
<feature type="domain" description="Pseudouridine synthase I TruA alpha/beta" evidence="5">
    <location>
        <begin position="191"/>
        <end position="312"/>
    </location>
</feature>
<keyword evidence="3 4" id="KW-0413">Isomerase</keyword>
<dbReference type="InterPro" id="IPR020097">
    <property type="entry name" value="PsdUridine_synth_TruA_a/b_dom"/>
</dbReference>
<dbReference type="Gene3D" id="3.30.70.660">
    <property type="entry name" value="Pseudouridine synthase I, catalytic domain, C-terminal subdomain"/>
    <property type="match status" value="1"/>
</dbReference>
<dbReference type="WBParaSite" id="HCON_00094020-00001">
    <property type="protein sequence ID" value="HCON_00094020-00001"/>
    <property type="gene ID" value="HCON_00094020"/>
</dbReference>
<dbReference type="AlphaFoldDB" id="A0A7I4YHH6"/>
<evidence type="ECO:0000313" key="7">
    <source>
        <dbReference type="WBParaSite" id="HCON_00094020-00001"/>
    </source>
</evidence>
<dbReference type="PANTHER" id="PTHR11142">
    <property type="entry name" value="PSEUDOURIDYLATE SYNTHASE"/>
    <property type="match status" value="1"/>
</dbReference>
<accession>A0A7I4YHH6</accession>
<comment type="catalytic activity">
    <reaction evidence="4">
        <text>uridine(38/39/40) in tRNA = pseudouridine(38/39/40) in tRNA</text>
        <dbReference type="Rhea" id="RHEA:22376"/>
        <dbReference type="Rhea" id="RHEA-COMP:10085"/>
        <dbReference type="Rhea" id="RHEA-COMP:10087"/>
        <dbReference type="ChEBI" id="CHEBI:65314"/>
        <dbReference type="ChEBI" id="CHEBI:65315"/>
        <dbReference type="EC" id="5.4.99.12"/>
    </reaction>
</comment>
<organism evidence="6 7">
    <name type="scientific">Haemonchus contortus</name>
    <name type="common">Barber pole worm</name>
    <dbReference type="NCBI Taxonomy" id="6289"/>
    <lineage>
        <taxon>Eukaryota</taxon>
        <taxon>Metazoa</taxon>
        <taxon>Ecdysozoa</taxon>
        <taxon>Nematoda</taxon>
        <taxon>Chromadorea</taxon>
        <taxon>Rhabditida</taxon>
        <taxon>Rhabditina</taxon>
        <taxon>Rhabditomorpha</taxon>
        <taxon>Strongyloidea</taxon>
        <taxon>Trichostrongylidae</taxon>
        <taxon>Haemonchus</taxon>
    </lineage>
</organism>
<evidence type="ECO:0000256" key="2">
    <source>
        <dbReference type="ARBA" id="ARBA00022694"/>
    </source>
</evidence>
<keyword evidence="2 4" id="KW-0819">tRNA processing</keyword>
<evidence type="ECO:0000256" key="4">
    <source>
        <dbReference type="RuleBase" id="RU003792"/>
    </source>
</evidence>
<dbReference type="GO" id="GO:0031119">
    <property type="term" value="P:tRNA pseudouridine synthesis"/>
    <property type="evidence" value="ECO:0007669"/>
    <property type="project" value="TreeGrafter"/>
</dbReference>
<comment type="similarity">
    <text evidence="1 4">Belongs to the tRNA pseudouridine synthase TruA family.</text>
</comment>
<keyword evidence="6" id="KW-1185">Reference proteome</keyword>
<proteinExistence type="inferred from homology"/>
<evidence type="ECO:0000256" key="3">
    <source>
        <dbReference type="ARBA" id="ARBA00023235"/>
    </source>
</evidence>